<protein>
    <submittedName>
        <fullName evidence="2">N-acetyltransferase</fullName>
    </submittedName>
</protein>
<dbReference type="InterPro" id="IPR053144">
    <property type="entry name" value="Acetyltransferase_Butenolide"/>
</dbReference>
<organism evidence="2 3">
    <name type="scientific">Spirilliplanes yamanashiensis</name>
    <dbReference type="NCBI Taxonomy" id="42233"/>
    <lineage>
        <taxon>Bacteria</taxon>
        <taxon>Bacillati</taxon>
        <taxon>Actinomycetota</taxon>
        <taxon>Actinomycetes</taxon>
        <taxon>Micromonosporales</taxon>
        <taxon>Micromonosporaceae</taxon>
        <taxon>Spirilliplanes</taxon>
    </lineage>
</organism>
<reference evidence="2" key="1">
    <citation type="submission" date="2021-01" db="EMBL/GenBank/DDBJ databases">
        <title>Whole genome shotgun sequence of Spirilliplanes yamanashiensis NBRC 15828.</title>
        <authorList>
            <person name="Komaki H."/>
            <person name="Tamura T."/>
        </authorList>
    </citation>
    <scope>NUCLEOTIDE SEQUENCE</scope>
    <source>
        <strain evidence="2">NBRC 15828</strain>
    </source>
</reference>
<proteinExistence type="predicted"/>
<evidence type="ECO:0000313" key="2">
    <source>
        <dbReference type="EMBL" id="GIJ03648.1"/>
    </source>
</evidence>
<dbReference type="Gene3D" id="3.40.630.30">
    <property type="match status" value="1"/>
</dbReference>
<comment type="caution">
    <text evidence="2">The sequence shown here is derived from an EMBL/GenBank/DDBJ whole genome shotgun (WGS) entry which is preliminary data.</text>
</comment>
<dbReference type="PANTHER" id="PTHR43233">
    <property type="entry name" value="FAMILY N-ACETYLTRANSFERASE, PUTATIVE (AFU_ORTHOLOGUE AFUA_6G03350)-RELATED"/>
    <property type="match status" value="1"/>
</dbReference>
<dbReference type="InterPro" id="IPR016181">
    <property type="entry name" value="Acyl_CoA_acyltransferase"/>
</dbReference>
<dbReference type="AlphaFoldDB" id="A0A8J3Y863"/>
<dbReference type="Proteomes" id="UP000652013">
    <property type="component" value="Unassembled WGS sequence"/>
</dbReference>
<dbReference type="PROSITE" id="PS51186">
    <property type="entry name" value="GNAT"/>
    <property type="match status" value="1"/>
</dbReference>
<evidence type="ECO:0000313" key="3">
    <source>
        <dbReference type="Proteomes" id="UP000652013"/>
    </source>
</evidence>
<accession>A0A8J3Y863</accession>
<keyword evidence="3" id="KW-1185">Reference proteome</keyword>
<dbReference type="CDD" id="cd04301">
    <property type="entry name" value="NAT_SF"/>
    <property type="match status" value="1"/>
</dbReference>
<dbReference type="InterPro" id="IPR000182">
    <property type="entry name" value="GNAT_dom"/>
</dbReference>
<dbReference type="Pfam" id="PF00583">
    <property type="entry name" value="Acetyltransf_1"/>
    <property type="match status" value="1"/>
</dbReference>
<feature type="domain" description="N-acetyltransferase" evidence="1">
    <location>
        <begin position="16"/>
        <end position="163"/>
    </location>
</feature>
<dbReference type="GO" id="GO:0016747">
    <property type="term" value="F:acyltransferase activity, transferring groups other than amino-acyl groups"/>
    <property type="evidence" value="ECO:0007669"/>
    <property type="project" value="InterPro"/>
</dbReference>
<gene>
    <name evidence="2" type="ORF">Sya03_30000</name>
</gene>
<dbReference type="EMBL" id="BOOY01000022">
    <property type="protein sequence ID" value="GIJ03648.1"/>
    <property type="molecule type" value="Genomic_DNA"/>
</dbReference>
<dbReference type="PANTHER" id="PTHR43233:SF1">
    <property type="entry name" value="FAMILY N-ACETYLTRANSFERASE, PUTATIVE (AFU_ORTHOLOGUE AFUA_6G03350)-RELATED"/>
    <property type="match status" value="1"/>
</dbReference>
<dbReference type="SUPFAM" id="SSF55729">
    <property type="entry name" value="Acyl-CoA N-acyltransferases (Nat)"/>
    <property type="match status" value="1"/>
</dbReference>
<name>A0A8J3Y863_9ACTN</name>
<sequence length="163" mass="17727">MLGGMFSLTRDDGHVLDGDPARLDVDLVTHWLATDSYWAPGRTRELMAAAIAGSAPFGVYRPGDGRQVAFARLVTDGAVFAYLSDVYVDRAVRGIGLGSWLVGALRDELAARGLTRFLLTTDDAHGVYARLGFAPVDAGRWMELRLQVTSPIRQDPIMVQPLP</sequence>
<evidence type="ECO:0000259" key="1">
    <source>
        <dbReference type="PROSITE" id="PS51186"/>
    </source>
</evidence>